<feature type="compositionally biased region" description="Low complexity" evidence="1">
    <location>
        <begin position="515"/>
        <end position="551"/>
    </location>
</feature>
<evidence type="ECO:0000313" key="3">
    <source>
        <dbReference type="Proteomes" id="UP000549394"/>
    </source>
</evidence>
<dbReference type="PANTHER" id="PTHR31191">
    <property type="entry name" value="CENTROSOMAL PROTEIN CEP126"/>
    <property type="match status" value="1"/>
</dbReference>
<feature type="compositionally biased region" description="Basic and acidic residues" evidence="1">
    <location>
        <begin position="335"/>
        <end position="348"/>
    </location>
</feature>
<feature type="region of interest" description="Disordered" evidence="1">
    <location>
        <begin position="506"/>
        <end position="554"/>
    </location>
</feature>
<dbReference type="GO" id="GO:1905515">
    <property type="term" value="P:non-motile cilium assembly"/>
    <property type="evidence" value="ECO:0007669"/>
    <property type="project" value="InterPro"/>
</dbReference>
<dbReference type="EMBL" id="CAJFCJ010000009">
    <property type="protein sequence ID" value="CAD5118654.1"/>
    <property type="molecule type" value="Genomic_DNA"/>
</dbReference>
<dbReference type="GO" id="GO:0005813">
    <property type="term" value="C:centrosome"/>
    <property type="evidence" value="ECO:0007669"/>
    <property type="project" value="InterPro"/>
</dbReference>
<dbReference type="PANTHER" id="PTHR31191:SF4">
    <property type="entry name" value="CENTROSOMAL PROTEIN OF 126 KDA"/>
    <property type="match status" value="1"/>
</dbReference>
<sequence length="827" mass="93575">MFNSNYSSSYKASNKAYIEKLREENSIHRTLETIKSKKLQNETNKRRRIASAKARAQEEAEEKRRQAILAQRRAELEEATARFQRGHRTYKLLQQRRHFSTDRLCSPPLLEDALRAIGSSPRNQNNTETTISQVKLASNSFRNTRNSKSLFEQQLEKHQQILQQQQQEQLVKFNSAIWKEINGDSKVCGVEEIEIDNKEDLNSSSSSLTSIDSLEQPTSSVAVKHSSLLNSTNVAVVTPNNHTTPPPSQDGDCLQSTEQHSPTYQQVVKELTFTTNNVEIKKESQVESMNVQHKDINNSPLTAIHNSNKITTAESIVKDRPQDIQVRVAEVKMKPNTEVVHLKHEEQSKSPPETSQNGKAAQHGLQSYPPNKYGARPLPQPPPCSEPPNNSPVEDKEDVDSVAEEIFPAKRRAQSATVRRQAKEDITEQPLKGILKKRPVQSAPLGKRGNTRGSTVKDSLEIIRGRGIDNLDLKQSKRNVHFATVLCEEAEFNEHLSTITRLTSNSTTSADKENNNANYVSNNNKNYTNNSYSNNYNDNNNSKMENNGSCNDHNTHQYSKIPKSTTSLKPKPPQGPPPAATIRRRIISANSTIPTSTSTYHDAKHTKPIRVQSAPPRTSVQGLYKSNKLERTPTDDEINWLWDRVRTCLQQKPEEAPKVSQKVVDGSSLMRAGTVQRISSARNPLQTQSAINRRKVNMEMLSAYSRKQPGGNIIVQERPNQFAPKCNSNVSESMAGFLAAEALTEQQHSVTESQLENALEQAKRQQFVHNQQRSATPTSLSVEEQKLRQSLERLDEKLKSKYTVYYFFSVLNHYFSSLFRLYKCYRR</sequence>
<accession>A0A7I8VSH6</accession>
<name>A0A7I8VSH6_9ANNE</name>
<dbReference type="Proteomes" id="UP000549394">
    <property type="component" value="Unassembled WGS sequence"/>
</dbReference>
<feature type="compositionally biased region" description="Polar residues" evidence="1">
    <location>
        <begin position="349"/>
        <end position="369"/>
    </location>
</feature>
<comment type="caution">
    <text evidence="2">The sequence shown here is derived from an EMBL/GenBank/DDBJ whole genome shotgun (WGS) entry which is preliminary data.</text>
</comment>
<evidence type="ECO:0000256" key="1">
    <source>
        <dbReference type="SAM" id="MobiDB-lite"/>
    </source>
</evidence>
<dbReference type="InterPro" id="IPR028257">
    <property type="entry name" value="CEP126"/>
</dbReference>
<proteinExistence type="predicted"/>
<evidence type="ECO:0000313" key="2">
    <source>
        <dbReference type="EMBL" id="CAD5118654.1"/>
    </source>
</evidence>
<feature type="compositionally biased region" description="Pro residues" evidence="1">
    <location>
        <begin position="378"/>
        <end position="390"/>
    </location>
</feature>
<feature type="region of interest" description="Disordered" evidence="1">
    <location>
        <begin position="335"/>
        <end position="400"/>
    </location>
</feature>
<dbReference type="OrthoDB" id="9900339at2759"/>
<dbReference type="GO" id="GO:0097546">
    <property type="term" value="C:ciliary base"/>
    <property type="evidence" value="ECO:0007669"/>
    <property type="project" value="InterPro"/>
</dbReference>
<dbReference type="GO" id="GO:0031122">
    <property type="term" value="P:cytoplasmic microtubule organization"/>
    <property type="evidence" value="ECO:0007669"/>
    <property type="project" value="InterPro"/>
</dbReference>
<organism evidence="2 3">
    <name type="scientific">Dimorphilus gyrociliatus</name>
    <dbReference type="NCBI Taxonomy" id="2664684"/>
    <lineage>
        <taxon>Eukaryota</taxon>
        <taxon>Metazoa</taxon>
        <taxon>Spiralia</taxon>
        <taxon>Lophotrochozoa</taxon>
        <taxon>Annelida</taxon>
        <taxon>Polychaeta</taxon>
        <taxon>Polychaeta incertae sedis</taxon>
        <taxon>Dinophilidae</taxon>
        <taxon>Dimorphilus</taxon>
    </lineage>
</organism>
<keyword evidence="3" id="KW-1185">Reference proteome</keyword>
<protein>
    <submittedName>
        <fullName evidence="2">DgyrCDS7342</fullName>
    </submittedName>
</protein>
<dbReference type="AlphaFoldDB" id="A0A7I8VSH6"/>
<reference evidence="2 3" key="1">
    <citation type="submission" date="2020-08" db="EMBL/GenBank/DDBJ databases">
        <authorList>
            <person name="Hejnol A."/>
        </authorList>
    </citation>
    <scope>NUCLEOTIDE SEQUENCE [LARGE SCALE GENOMIC DNA]</scope>
</reference>
<gene>
    <name evidence="2" type="ORF">DGYR_LOCUS6991</name>
</gene>
<dbReference type="GO" id="GO:0007052">
    <property type="term" value="P:mitotic spindle organization"/>
    <property type="evidence" value="ECO:0007669"/>
    <property type="project" value="InterPro"/>
</dbReference>
<feature type="region of interest" description="Disordered" evidence="1">
    <location>
        <begin position="38"/>
        <end position="60"/>
    </location>
</feature>